<reference evidence="1 2" key="1">
    <citation type="submission" date="2019-08" db="EMBL/GenBank/DDBJ databases">
        <authorList>
            <person name="Peeters C."/>
        </authorList>
    </citation>
    <scope>NUCLEOTIDE SEQUENCE [LARGE SCALE GENOMIC DNA]</scope>
    <source>
        <strain evidence="1 2">LMG 31113</strain>
    </source>
</reference>
<evidence type="ECO:0000313" key="2">
    <source>
        <dbReference type="Proteomes" id="UP000382577"/>
    </source>
</evidence>
<dbReference type="RefSeq" id="WP_224786109.1">
    <property type="nucleotide sequence ID" value="NZ_CABPRW010000005.1"/>
</dbReference>
<dbReference type="Proteomes" id="UP000382577">
    <property type="component" value="Unassembled WGS sequence"/>
</dbReference>
<organism evidence="1 2">
    <name type="scientific">Pandoraea fibrosis</name>
    <dbReference type="NCBI Taxonomy" id="1891094"/>
    <lineage>
        <taxon>Bacteria</taxon>
        <taxon>Pseudomonadati</taxon>
        <taxon>Pseudomonadota</taxon>
        <taxon>Betaproteobacteria</taxon>
        <taxon>Burkholderiales</taxon>
        <taxon>Burkholderiaceae</taxon>
        <taxon>Pandoraea</taxon>
    </lineage>
</organism>
<proteinExistence type="predicted"/>
<protein>
    <submittedName>
        <fullName evidence="1">Uncharacterized protein</fullName>
    </submittedName>
</protein>
<gene>
    <name evidence="1" type="ORF">PFI31113_02701</name>
</gene>
<evidence type="ECO:0000313" key="1">
    <source>
        <dbReference type="EMBL" id="VVE12880.1"/>
    </source>
</evidence>
<dbReference type="AlphaFoldDB" id="A0A5E4VPC1"/>
<accession>A0A5E4VPC1</accession>
<dbReference type="EMBL" id="CABPRW010000005">
    <property type="protein sequence ID" value="VVE12880.1"/>
    <property type="molecule type" value="Genomic_DNA"/>
</dbReference>
<sequence>MDGDHPAPGSILETFLMAAVPTEISDHRDAPPRARHPDVLMRPERLAALQPSRLSMTRSFMRQAVDERWDIQRLAFDIDGQSRGTAHYRIDANGMPLDFVLSSFAYQEEGRTGRIIGRAWDMMGGLLDGPATDAQIAQTRAELPKLYEGRATPNTLTWARANRSSRVFAHAVDALTQGRQPDIETVAQVCYLMRNTGIDGNGTFGTRSYKALERRHPLRKTLAAQMASAYMMRVFAVDLVNRLAHARSSNAAELSPEYQQFLGIGNGSALGLIFFLHNHPHLINRWLTAREQAIVAAKSLKVDAGSPVILHLRNLLDRAIAFRREDRMEYEHFAPSALVANELAKAREDVDTLYRTGLVRGRRAAYALNVLADALESEIHLEAHETLLALYIELVPELADRLVADVLDAEEEMPVQPEMTAGFLREILHTEYAWALAMDLTTEASRRYIWYKSATAEEPRRGPREEVGDAHQLGLDLPRYVQQLEGVLAGVPPQTRMAHVLLRHPHLRAIVARIQSLRGLPYHSPQMNIMGEDFIPIHIVRLLNVAIHGVDRPRDYLGRNLRGVLFLGAPTPDAIRAGADHDWFSPLEPKQ</sequence>
<name>A0A5E4VPC1_9BURK</name>